<dbReference type="PATRIC" id="fig|931276.5.peg.4478"/>
<accession>M1MPR3</accession>
<gene>
    <name evidence="4" type="ORF">Cspa_c44450</name>
</gene>
<dbReference type="AlphaFoldDB" id="M1MPR3"/>
<dbReference type="KEGG" id="csr:Cspa_c44450"/>
<dbReference type="HOGENOM" id="CLU_056142_0_0_9"/>
<sequence>MKVSNREKIMLWILGIILVGFGYYNFIYLKQTSQLEEKIQKENEKRQEYEVTMTTINSLEDKKNDAKLLKAEIVDKSSPFYPTISEEHIIAELDGLLKESGLKGGITFKPIVSDGVESSKKDENTLAESSFQDIVNKYKTVISTDDKNKDADNNAANGDQNNSSTSSANNSNKSPTNNSSQNNSKTNDTKEKKNTLYYLKCEVKFEGNYDGIDKLLKKIDERDKKIVVNSIKISQDTLEACKGTIDLEFYAIPKVTDELEKYLEWNYNNTYGKDVPFSASSATGITNTDNSDFIASIKPTNSDLPSIILGKANDPMRTSYVYGKSNSEEMVEMVLTEEGGKYYCKYKTSKLTFPAKYDGLGMEFVPVSKNIVINILSETRQGSDDKASAKLQLVNKTDKLVEVNTIGDDAANPRVKIDGDGSNISVNQK</sequence>
<keyword evidence="5" id="KW-1185">Reference proteome</keyword>
<evidence type="ECO:0000256" key="1">
    <source>
        <dbReference type="SAM" id="Coils"/>
    </source>
</evidence>
<feature type="coiled-coil region" evidence="1">
    <location>
        <begin position="32"/>
        <end position="76"/>
    </location>
</feature>
<keyword evidence="3" id="KW-0812">Transmembrane</keyword>
<dbReference type="OrthoDB" id="1704601at2"/>
<evidence type="ECO:0000313" key="5">
    <source>
        <dbReference type="Proteomes" id="UP000011728"/>
    </source>
</evidence>
<feature type="transmembrane region" description="Helical" evidence="3">
    <location>
        <begin position="9"/>
        <end position="29"/>
    </location>
</feature>
<protein>
    <recommendedName>
        <fullName evidence="6">Type IV pilus assembly protein PilO</fullName>
    </recommendedName>
</protein>
<evidence type="ECO:0000256" key="3">
    <source>
        <dbReference type="SAM" id="Phobius"/>
    </source>
</evidence>
<dbReference type="RefSeq" id="WP_015394509.1">
    <property type="nucleotide sequence ID" value="NC_020291.1"/>
</dbReference>
<dbReference type="STRING" id="36745.CLSAP_42170"/>
<feature type="compositionally biased region" description="Low complexity" evidence="2">
    <location>
        <begin position="153"/>
        <end position="186"/>
    </location>
</feature>
<keyword evidence="3" id="KW-0472">Membrane</keyword>
<dbReference type="Proteomes" id="UP000011728">
    <property type="component" value="Chromosome"/>
</dbReference>
<dbReference type="eggNOG" id="ENOG5030JZ3">
    <property type="taxonomic scope" value="Bacteria"/>
</dbReference>
<proteinExistence type="predicted"/>
<reference evidence="4 5" key="1">
    <citation type="submission" date="2013-02" db="EMBL/GenBank/DDBJ databases">
        <title>Genome sequence of Clostridium saccharoperbutylacetonicum N1-4(HMT).</title>
        <authorList>
            <person name="Poehlein A."/>
            <person name="Daniel R."/>
        </authorList>
    </citation>
    <scope>NUCLEOTIDE SEQUENCE [LARGE SCALE GENOMIC DNA]</scope>
    <source>
        <strain evidence="5">N1-4(HMT)</strain>
    </source>
</reference>
<keyword evidence="3" id="KW-1133">Transmembrane helix</keyword>
<organism evidence="4 5">
    <name type="scientific">Clostridium saccharoperbutylacetonicum N1-4(HMT)</name>
    <dbReference type="NCBI Taxonomy" id="931276"/>
    <lineage>
        <taxon>Bacteria</taxon>
        <taxon>Bacillati</taxon>
        <taxon>Bacillota</taxon>
        <taxon>Clostridia</taxon>
        <taxon>Eubacteriales</taxon>
        <taxon>Clostridiaceae</taxon>
        <taxon>Clostridium</taxon>
    </lineage>
</organism>
<name>M1MPR3_9CLOT</name>
<evidence type="ECO:0000256" key="2">
    <source>
        <dbReference type="SAM" id="MobiDB-lite"/>
    </source>
</evidence>
<evidence type="ECO:0000313" key="4">
    <source>
        <dbReference type="EMBL" id="AGF58198.1"/>
    </source>
</evidence>
<evidence type="ECO:0008006" key="6">
    <source>
        <dbReference type="Google" id="ProtNLM"/>
    </source>
</evidence>
<dbReference type="EMBL" id="CP004121">
    <property type="protein sequence ID" value="AGF58198.1"/>
    <property type="molecule type" value="Genomic_DNA"/>
</dbReference>
<keyword evidence="1" id="KW-0175">Coiled coil</keyword>
<feature type="region of interest" description="Disordered" evidence="2">
    <location>
        <begin position="145"/>
        <end position="190"/>
    </location>
</feature>